<dbReference type="RefSeq" id="XP_002671885.1">
    <property type="nucleotide sequence ID" value="XM_002671839.1"/>
</dbReference>
<name>D2VVP5_NAEGR</name>
<organism evidence="2">
    <name type="scientific">Naegleria gruberi</name>
    <name type="common">Amoeba</name>
    <dbReference type="NCBI Taxonomy" id="5762"/>
    <lineage>
        <taxon>Eukaryota</taxon>
        <taxon>Discoba</taxon>
        <taxon>Heterolobosea</taxon>
        <taxon>Tetramitia</taxon>
        <taxon>Eutetramitia</taxon>
        <taxon>Vahlkampfiidae</taxon>
        <taxon>Naegleria</taxon>
    </lineage>
</organism>
<dbReference type="InParanoid" id="D2VVP5"/>
<accession>D2VVP5</accession>
<sequence>MNTIIENPNIDFGIVLSFDQSLYAKKKEKNTIKYFLSSEILTENINPFLDTYDLIFGLMPALEKSFISREEYERSLVANFKNSLPSKNSQVRFEEFIHQFAFRSLKRVLSKIPLEYIGNSYKSLIGCVDEREREACVKVCGDSESLSYFLLSTTTYLLNDQPLSYNPTQYLPIRLWLKLNKKIIYQWRSLTFTIPNIKSYFLVDNQEEVKNVHIDNVRWNVHVSIGEQVNWGSDEEETISIPARLCDSVTLRKVTSYQSLIQLRFNKNDLCKKLELLLNHGISPSNNAYVKVTQDNLKNVLQQFFQDHISKLQEICSAFTKRSSSYESPFERPWIIPKWIQVRGDLQVSQSQSLIKHYIIDVQDFDILETVREKQTLSNLRGNAILKNIQHFLSNPEELSSRYIGSLVYCKEATLLDQDVRDNKRLTLKVEPYSASVKLHRNLWERTKGLFSEFNPKEVLENNSTQLNVFTLYHIHPKLFSNYNLLWPNTIGRIRPLKFLLKPGDLIEFKGRLLDTNQILAYDIRLNSPYLFISTPAELVNIILYKGSLLSLSLYLTYKLYKEYMEYLNESPDRSMPLSQFLATRLTIEIFKLQIGLALYYLFINWPSLVLKCISDRFSKKVPGMDKQIGKVVENISALILFVYLIEAKLSNNTSFLHRKGAELINGYLIWIARRYLLFFGYRSAYQSLPSLYSIGKRVVGYARQKFYQARWFVIDTFFNKPQH</sequence>
<gene>
    <name evidence="1" type="ORF">NAEGRDRAFT_52635</name>
</gene>
<dbReference type="VEuPathDB" id="AmoebaDB:NAEGRDRAFT_52635"/>
<dbReference type="KEGG" id="ngr:NAEGRDRAFT_52635"/>
<dbReference type="Proteomes" id="UP000006671">
    <property type="component" value="Unassembled WGS sequence"/>
</dbReference>
<evidence type="ECO:0000313" key="1">
    <source>
        <dbReference type="EMBL" id="EFC39141.1"/>
    </source>
</evidence>
<proteinExistence type="predicted"/>
<dbReference type="OMA" id="TLYHIHP"/>
<keyword evidence="2" id="KW-1185">Reference proteome</keyword>
<evidence type="ECO:0000313" key="2">
    <source>
        <dbReference type="Proteomes" id="UP000006671"/>
    </source>
</evidence>
<dbReference type="AlphaFoldDB" id="D2VVP5"/>
<reference evidence="1 2" key="1">
    <citation type="journal article" date="2010" name="Cell">
        <title>The genome of Naegleria gruberi illuminates early eukaryotic versatility.</title>
        <authorList>
            <person name="Fritz-Laylin L.K."/>
            <person name="Prochnik S.E."/>
            <person name="Ginger M.L."/>
            <person name="Dacks J.B."/>
            <person name="Carpenter M.L."/>
            <person name="Field M.C."/>
            <person name="Kuo A."/>
            <person name="Paredez A."/>
            <person name="Chapman J."/>
            <person name="Pham J."/>
            <person name="Shu S."/>
            <person name="Neupane R."/>
            <person name="Cipriano M."/>
            <person name="Mancuso J."/>
            <person name="Tu H."/>
            <person name="Salamov A."/>
            <person name="Lindquist E."/>
            <person name="Shapiro H."/>
            <person name="Lucas S."/>
            <person name="Grigoriev I.V."/>
            <person name="Cande W.Z."/>
            <person name="Fulton C."/>
            <person name="Rokhsar D.S."/>
            <person name="Dawson S.C."/>
        </authorList>
    </citation>
    <scope>NUCLEOTIDE SEQUENCE [LARGE SCALE GENOMIC DNA]</scope>
    <source>
        <strain evidence="1 2">NEG-M</strain>
    </source>
</reference>
<dbReference type="GeneID" id="8858114"/>
<dbReference type="OrthoDB" id="10259347at2759"/>
<dbReference type="EMBL" id="GG738902">
    <property type="protein sequence ID" value="EFC39141.1"/>
    <property type="molecule type" value="Genomic_DNA"/>
</dbReference>
<protein>
    <submittedName>
        <fullName evidence="1">Predicted protein</fullName>
    </submittedName>
</protein>